<keyword evidence="3" id="KW-0547">Nucleotide-binding</keyword>
<dbReference type="InterPro" id="IPR014729">
    <property type="entry name" value="Rossmann-like_a/b/a_fold"/>
</dbReference>
<comment type="caution">
    <text evidence="3">Lacks conserved residue(s) required for the propagation of feature annotation.</text>
</comment>
<keyword evidence="3" id="KW-0820">tRNA-binding</keyword>
<dbReference type="STRING" id="87541.AWM71_05900"/>
<protein>
    <recommendedName>
        <fullName evidence="3">tRNA(Met) cytidine acetate ligase</fullName>
        <ecNumber evidence="3">6.3.4.-</ecNumber>
    </recommendedName>
</protein>
<keyword evidence="3" id="KW-0067">ATP-binding</keyword>
<dbReference type="Gene3D" id="3.40.50.620">
    <property type="entry name" value="HUPs"/>
    <property type="match status" value="1"/>
</dbReference>
<name>A0A133XUI8_9LACT</name>
<dbReference type="PANTHER" id="PTHR37825:SF1">
    <property type="entry name" value="TRNA(MET) CYTIDINE ACETATE LIGASE"/>
    <property type="match status" value="1"/>
</dbReference>
<dbReference type="GO" id="GO:0016879">
    <property type="term" value="F:ligase activity, forming carbon-nitrogen bonds"/>
    <property type="evidence" value="ECO:0007669"/>
    <property type="project" value="UniProtKB-UniRule"/>
</dbReference>
<dbReference type="RefSeq" id="WP_060937087.1">
    <property type="nucleotide sequence ID" value="NZ_KQ959321.1"/>
</dbReference>
<dbReference type="SUPFAM" id="SSF52374">
    <property type="entry name" value="Nucleotidylyl transferase"/>
    <property type="match status" value="1"/>
</dbReference>
<dbReference type="AlphaFoldDB" id="A0A133XUI8"/>
<feature type="binding site" evidence="3">
    <location>
        <position position="194"/>
    </location>
    <ligand>
        <name>ATP</name>
        <dbReference type="ChEBI" id="CHEBI:30616"/>
    </ligand>
</feature>
<feature type="binding site" evidence="3">
    <location>
        <position position="102"/>
    </location>
    <ligand>
        <name>ATP</name>
        <dbReference type="ChEBI" id="CHEBI:30616"/>
    </ligand>
</feature>
<keyword evidence="3" id="KW-0963">Cytoplasm</keyword>
<dbReference type="EC" id="6.3.4.-" evidence="3"/>
<keyword evidence="1 3" id="KW-0436">Ligase</keyword>
<gene>
    <name evidence="3" type="primary">tmcAL</name>
    <name evidence="4" type="ORF">HMPREF3187_01351</name>
</gene>
<evidence type="ECO:0000313" key="5">
    <source>
        <dbReference type="Proteomes" id="UP000070422"/>
    </source>
</evidence>
<dbReference type="GO" id="GO:0006400">
    <property type="term" value="P:tRNA modification"/>
    <property type="evidence" value="ECO:0007669"/>
    <property type="project" value="UniProtKB-UniRule"/>
</dbReference>
<dbReference type="GO" id="GO:0000049">
    <property type="term" value="F:tRNA binding"/>
    <property type="evidence" value="ECO:0007669"/>
    <property type="project" value="UniProtKB-KW"/>
</dbReference>
<keyword evidence="3" id="KW-0694">RNA-binding</keyword>
<accession>A0A133XUI8</accession>
<comment type="catalytic activity">
    <reaction evidence="3">
        <text>cytidine(34) in elongator tRNA(Met) + acetate + ATP = N(4)-acetylcytidine(34) in elongator tRNA(Met) + AMP + diphosphate</text>
        <dbReference type="Rhea" id="RHEA:58144"/>
        <dbReference type="Rhea" id="RHEA-COMP:10693"/>
        <dbReference type="Rhea" id="RHEA-COMP:10694"/>
        <dbReference type="ChEBI" id="CHEBI:30089"/>
        <dbReference type="ChEBI" id="CHEBI:30616"/>
        <dbReference type="ChEBI" id="CHEBI:33019"/>
        <dbReference type="ChEBI" id="CHEBI:74900"/>
        <dbReference type="ChEBI" id="CHEBI:82748"/>
        <dbReference type="ChEBI" id="CHEBI:456215"/>
    </reaction>
</comment>
<comment type="similarity">
    <text evidence="3">Belongs to the TmcAL family.</text>
</comment>
<dbReference type="InterPro" id="IPR008513">
    <property type="entry name" value="tRNA(Met)_cyd_acetate_ligase"/>
</dbReference>
<dbReference type="Proteomes" id="UP000070422">
    <property type="component" value="Unassembled WGS sequence"/>
</dbReference>
<dbReference type="EMBL" id="LSCQ01000074">
    <property type="protein sequence ID" value="KXB34583.1"/>
    <property type="molecule type" value="Genomic_DNA"/>
</dbReference>
<organism evidence="4 5">
    <name type="scientific">Aerococcus christensenii</name>
    <dbReference type="NCBI Taxonomy" id="87541"/>
    <lineage>
        <taxon>Bacteria</taxon>
        <taxon>Bacillati</taxon>
        <taxon>Bacillota</taxon>
        <taxon>Bacilli</taxon>
        <taxon>Lactobacillales</taxon>
        <taxon>Aerococcaceae</taxon>
        <taxon>Aerococcus</taxon>
    </lineage>
</organism>
<comment type="subcellular location">
    <subcellularLocation>
        <location evidence="3">Cytoplasm</location>
    </subcellularLocation>
</comment>
<evidence type="ECO:0000313" key="4">
    <source>
        <dbReference type="EMBL" id="KXB34583.1"/>
    </source>
</evidence>
<dbReference type="PANTHER" id="PTHR37825">
    <property type="entry name" value="TRNA(MET) CYTIDINE ACETATE LIGASE"/>
    <property type="match status" value="1"/>
</dbReference>
<dbReference type="GO" id="GO:0005524">
    <property type="term" value="F:ATP binding"/>
    <property type="evidence" value="ECO:0007669"/>
    <property type="project" value="UniProtKB-KW"/>
</dbReference>
<comment type="function">
    <text evidence="3">Catalyzes the formation of N(4)-acetylcytidine (ac(4)C) at the wobble position of elongator tRNA(Met), using acetate and ATP as substrates. First activates an acetate ion to form acetyladenylate (Ac-AMP) and then transfers the acetyl group to tRNA to form ac(4)C34.</text>
</comment>
<feature type="binding site" evidence="3">
    <location>
        <begin position="8"/>
        <end position="21"/>
    </location>
    <ligand>
        <name>ATP</name>
        <dbReference type="ChEBI" id="CHEBI:30616"/>
    </ligand>
</feature>
<dbReference type="PATRIC" id="fig|87541.4.peg.1335"/>
<evidence type="ECO:0000256" key="1">
    <source>
        <dbReference type="ARBA" id="ARBA00022598"/>
    </source>
</evidence>
<proteinExistence type="inferred from homology"/>
<dbReference type="HAMAP" id="MF_01539">
    <property type="entry name" value="TmcAL"/>
    <property type="match status" value="1"/>
</dbReference>
<evidence type="ECO:0000256" key="3">
    <source>
        <dbReference type="HAMAP-Rule" id="MF_01539"/>
    </source>
</evidence>
<keyword evidence="2 3" id="KW-0819">tRNA processing</keyword>
<comment type="caution">
    <text evidence="4">The sequence shown here is derived from an EMBL/GenBank/DDBJ whole genome shotgun (WGS) entry which is preliminary data.</text>
</comment>
<dbReference type="Pfam" id="PF05636">
    <property type="entry name" value="HIGH_NTase1"/>
    <property type="match status" value="1"/>
</dbReference>
<evidence type="ECO:0000256" key="2">
    <source>
        <dbReference type="ARBA" id="ARBA00022694"/>
    </source>
</evidence>
<dbReference type="OrthoDB" id="9769796at2"/>
<sequence>MQEVCGIIVEWNPFHNGHRAILQAIRSHHPQAVVIALMSGNYVQRGEVAILSKWERAKMGVKYGADLVFELPFWQAVQPADGFSRGGVEALAALGVQTLVFGSEVADFKPYQVLADWLANHQKQVEGAWQERKGPRGDFARDRLQFLYDLCQKEEELKELTIDFQNRSNTLLAFRYAKANADLHSSMRLEAFKREKHYDFLSEEVELLSSSQIRHSLSQHLPASSLGESLPREMAEALDQTPRLGFLASCYPYLRYTLLTHTRPQLARYYQVYEGIEGVLQEAAKTCDTYEDFLEKVVNKRWTRYRIQRALVMVLLQVEEEEMVCFQNLRQPLVLLGATKRGRSYLKDLKKQSHSRYSILSRIGQAEEKQWPLAVRADQFYQQFVMKSDQSQVFGRTPYLRD</sequence>
<reference evidence="4 5" key="1">
    <citation type="submission" date="2016-01" db="EMBL/GenBank/DDBJ databases">
        <authorList>
            <person name="Oliw E.H."/>
        </authorList>
    </citation>
    <scope>NUCLEOTIDE SEQUENCE [LARGE SCALE GENOMIC DNA]</scope>
    <source>
        <strain evidence="4 5">KA00635</strain>
    </source>
</reference>
<feature type="binding site" evidence="3">
    <location>
        <position position="169"/>
    </location>
    <ligand>
        <name>ATP</name>
        <dbReference type="ChEBI" id="CHEBI:30616"/>
    </ligand>
</feature>
<dbReference type="GO" id="GO:0005737">
    <property type="term" value="C:cytoplasm"/>
    <property type="evidence" value="ECO:0007669"/>
    <property type="project" value="UniProtKB-SubCell"/>
</dbReference>